<dbReference type="Gene3D" id="3.80.10.10">
    <property type="entry name" value="Ribonuclease Inhibitor"/>
    <property type="match status" value="1"/>
</dbReference>
<dbReference type="OrthoDB" id="5395390at2759"/>
<dbReference type="Proteomes" id="UP000266234">
    <property type="component" value="Unassembled WGS sequence"/>
</dbReference>
<feature type="region of interest" description="Disordered" evidence="1">
    <location>
        <begin position="1"/>
        <end position="164"/>
    </location>
</feature>
<reference evidence="2 3" key="1">
    <citation type="journal article" date="2018" name="PLoS Pathog.">
        <title>Evolution of structural diversity of trichothecenes, a family of toxins produced by plant pathogenic and entomopathogenic fungi.</title>
        <authorList>
            <person name="Proctor R.H."/>
            <person name="McCormick S.P."/>
            <person name="Kim H.S."/>
            <person name="Cardoza R.E."/>
            <person name="Stanley A.M."/>
            <person name="Lindo L."/>
            <person name="Kelly A."/>
            <person name="Brown D.W."/>
            <person name="Lee T."/>
            <person name="Vaughan M.M."/>
            <person name="Alexander N.J."/>
            <person name="Busman M."/>
            <person name="Gutierrez S."/>
        </authorList>
    </citation>
    <scope>NUCLEOTIDE SEQUENCE [LARGE SCALE GENOMIC DNA]</scope>
    <source>
        <strain evidence="2 3">NRRL 20695</strain>
    </source>
</reference>
<proteinExistence type="predicted"/>
<dbReference type="STRING" id="694270.A0A395S2I1"/>
<sequence length="773" mass="88165">MARTRAADRQSVPDSARRNPPQSSQAQATSSPARPRRSRNLAPRYNESSEDNSDSSLSNPHLSDEVDVESEIEQDGETQSRSRSRRIQNTRPTEDVPSLTPARRSARHTTRSRACADDDSMLNAVLALVGEESTPRNQQTRKRSQPPKGKRSSLKKRRVSSEVEPIPQGVVPHWTSPQIPYGAWTDIFYYAAIAGHDSLDVNWLITAATTCKTFSEAALTAIYRSPPLTTTGKAKRFAALLERSPSETRFNYRAKIETLYVDIHVVPQPLLPKILHVLPRLKEVVFFTPSDQPPYRQLDRTVRWQYTEEIFHALKPSSEQPDLISAENKESYTTLKSWEWSGSLLGGPVATVKDVIRVHQDPSFAHLTKLSFTNFQVPSLYKLGVKGVTEERELELYNEDEAVIKSIAEAISQLKSLQHLVFESSTIMNDRLLPLLPKDLTHLSLINCWEIKSDEFAPFLHSHGRHLRILNLMHNQSLDLVFLTTLADACPELEELHMNLSYFHHHDSVSSTSNDADPLYDQVLLPHQKPEWPPSLRIIDFEHIRHWTIETAEMFLNSLLESAGFLPNLRYLAIKTMLNIPWKARANMRHEWRRKLDKVFLRPFEPPQKNYSLRQKQDEQEPQVSKKVKRPKRHSDGPSRRSSRLAAHVSDSDSRHSTNSKGLRSSHGRPTYAEPETDENEFETDSEDEGSVHTTSSQHEGEGKGDGEVAPAKKLEAPVVQGRCTTVSLVFDNQKPTELQYGMEDFMDEDHEESDEEWDGDHEEEEDAVFIWR</sequence>
<dbReference type="AlphaFoldDB" id="A0A395S2I1"/>
<keyword evidence="3" id="KW-1185">Reference proteome</keyword>
<accession>A0A395S2I1</accession>
<dbReference type="EMBL" id="PXOG01000221">
    <property type="protein sequence ID" value="RGP66457.1"/>
    <property type="molecule type" value="Genomic_DNA"/>
</dbReference>
<name>A0A395S2I1_9HYPO</name>
<feature type="compositionally biased region" description="Basic and acidic residues" evidence="1">
    <location>
        <begin position="699"/>
        <end position="716"/>
    </location>
</feature>
<feature type="region of interest" description="Disordered" evidence="1">
    <location>
        <begin position="607"/>
        <end position="716"/>
    </location>
</feature>
<evidence type="ECO:0000313" key="3">
    <source>
        <dbReference type="Proteomes" id="UP000266234"/>
    </source>
</evidence>
<dbReference type="InterPro" id="IPR032675">
    <property type="entry name" value="LRR_dom_sf"/>
</dbReference>
<evidence type="ECO:0000313" key="2">
    <source>
        <dbReference type="EMBL" id="RGP66457.1"/>
    </source>
</evidence>
<evidence type="ECO:0000256" key="1">
    <source>
        <dbReference type="SAM" id="MobiDB-lite"/>
    </source>
</evidence>
<feature type="compositionally biased region" description="Acidic residues" evidence="1">
    <location>
        <begin position="675"/>
        <end position="689"/>
    </location>
</feature>
<feature type="compositionally biased region" description="Low complexity" evidence="1">
    <location>
        <begin position="20"/>
        <end position="33"/>
    </location>
</feature>
<protein>
    <submittedName>
        <fullName evidence="2">Uncharacterized protein</fullName>
    </submittedName>
</protein>
<comment type="caution">
    <text evidence="2">The sequence shown here is derived from an EMBL/GenBank/DDBJ whole genome shotgun (WGS) entry which is preliminary data.</text>
</comment>
<dbReference type="SUPFAM" id="SSF52047">
    <property type="entry name" value="RNI-like"/>
    <property type="match status" value="1"/>
</dbReference>
<feature type="compositionally biased region" description="Basic residues" evidence="1">
    <location>
        <begin position="139"/>
        <end position="158"/>
    </location>
</feature>
<gene>
    <name evidence="2" type="ORF">FLONG3_8894</name>
</gene>
<feature type="compositionally biased region" description="Acidic residues" evidence="1">
    <location>
        <begin position="65"/>
        <end position="76"/>
    </location>
</feature>
<organism evidence="2 3">
    <name type="scientific">Fusarium longipes</name>
    <dbReference type="NCBI Taxonomy" id="694270"/>
    <lineage>
        <taxon>Eukaryota</taxon>
        <taxon>Fungi</taxon>
        <taxon>Dikarya</taxon>
        <taxon>Ascomycota</taxon>
        <taxon>Pezizomycotina</taxon>
        <taxon>Sordariomycetes</taxon>
        <taxon>Hypocreomycetidae</taxon>
        <taxon>Hypocreales</taxon>
        <taxon>Nectriaceae</taxon>
        <taxon>Fusarium</taxon>
    </lineage>
</organism>